<reference evidence="2 3" key="1">
    <citation type="journal article" date="2015" name="Sci. Rep.">
        <title>The power of single molecule real-time sequencing technology in the de novo assembly of a eukaryotic genome.</title>
        <authorList>
            <person name="Sakai H."/>
            <person name="Naito K."/>
            <person name="Ogiso-Tanaka E."/>
            <person name="Takahashi Y."/>
            <person name="Iseki K."/>
            <person name="Muto C."/>
            <person name="Satou K."/>
            <person name="Teruya K."/>
            <person name="Shiroma A."/>
            <person name="Shimoji M."/>
            <person name="Hirano T."/>
            <person name="Itoh T."/>
            <person name="Kaga A."/>
            <person name="Tomooka N."/>
        </authorList>
    </citation>
    <scope>NUCLEOTIDE SEQUENCE [LARGE SCALE GENOMIC DNA]</scope>
    <source>
        <strain evidence="3">cv. Shumari</strain>
    </source>
</reference>
<proteinExistence type="predicted"/>
<dbReference type="InterPro" id="IPR041588">
    <property type="entry name" value="Integrase_H2C2"/>
</dbReference>
<dbReference type="Proteomes" id="UP000291084">
    <property type="component" value="Chromosome 3"/>
</dbReference>
<dbReference type="InterPro" id="IPR052160">
    <property type="entry name" value="Gypsy_RT_Integrase-like"/>
</dbReference>
<dbReference type="PANTHER" id="PTHR47266">
    <property type="entry name" value="ENDONUCLEASE-RELATED"/>
    <property type="match status" value="1"/>
</dbReference>
<gene>
    <name evidence="2" type="primary">Vigan.03G188100</name>
    <name evidence="2" type="ORF">VIGAN_03188100</name>
</gene>
<feature type="domain" description="Integrase zinc-binding" evidence="1">
    <location>
        <begin position="72"/>
        <end position="128"/>
    </location>
</feature>
<dbReference type="FunFam" id="1.10.340.70:FF:000001">
    <property type="entry name" value="Retrovirus-related Pol polyprotein from transposon gypsy-like Protein"/>
    <property type="match status" value="1"/>
</dbReference>
<accession>A0A0S3RMX9</accession>
<dbReference type="OrthoDB" id="1436461at2759"/>
<keyword evidence="3" id="KW-1185">Reference proteome</keyword>
<organism evidence="2 3">
    <name type="scientific">Vigna angularis var. angularis</name>
    <dbReference type="NCBI Taxonomy" id="157739"/>
    <lineage>
        <taxon>Eukaryota</taxon>
        <taxon>Viridiplantae</taxon>
        <taxon>Streptophyta</taxon>
        <taxon>Embryophyta</taxon>
        <taxon>Tracheophyta</taxon>
        <taxon>Spermatophyta</taxon>
        <taxon>Magnoliopsida</taxon>
        <taxon>eudicotyledons</taxon>
        <taxon>Gunneridae</taxon>
        <taxon>Pentapetalae</taxon>
        <taxon>rosids</taxon>
        <taxon>fabids</taxon>
        <taxon>Fabales</taxon>
        <taxon>Fabaceae</taxon>
        <taxon>Papilionoideae</taxon>
        <taxon>50 kb inversion clade</taxon>
        <taxon>NPAAA clade</taxon>
        <taxon>indigoferoid/millettioid clade</taxon>
        <taxon>Phaseoleae</taxon>
        <taxon>Vigna</taxon>
    </lineage>
</organism>
<sequence length="163" mass="18908">MNLGLQLTPHHIWCGHLAITSDFLEQVKVEQSMDQELQQKIRLLDTDQAKEFVLSKDGILRFKNRVCIPAKSELKHLILDEGHKSRLSIHPGMTKMYKDLKESFWWNGMKRDVAEFVAACLVCQKAKVEHKKPGGMLRQLDIPQWKWDSISMDFVTHLPKSSK</sequence>
<name>A0A0S3RMX9_PHAAN</name>
<feature type="non-terminal residue" evidence="2">
    <location>
        <position position="163"/>
    </location>
</feature>
<dbReference type="EMBL" id="AP015036">
    <property type="protein sequence ID" value="BAT81957.1"/>
    <property type="molecule type" value="Genomic_DNA"/>
</dbReference>
<evidence type="ECO:0000259" key="1">
    <source>
        <dbReference type="Pfam" id="PF17921"/>
    </source>
</evidence>
<dbReference type="Pfam" id="PF17921">
    <property type="entry name" value="Integrase_H2C2"/>
    <property type="match status" value="1"/>
</dbReference>
<evidence type="ECO:0000313" key="2">
    <source>
        <dbReference type="EMBL" id="BAT81957.1"/>
    </source>
</evidence>
<dbReference type="Gene3D" id="1.10.340.70">
    <property type="match status" value="1"/>
</dbReference>
<protein>
    <recommendedName>
        <fullName evidence="1">Integrase zinc-binding domain-containing protein</fullName>
    </recommendedName>
</protein>
<dbReference type="AlphaFoldDB" id="A0A0S3RMX9"/>
<evidence type="ECO:0000313" key="3">
    <source>
        <dbReference type="Proteomes" id="UP000291084"/>
    </source>
</evidence>